<sequence>MVVFDEIAEQTGDDQWDEWKRQVLDASDEIASFVARCRSGGDAEVIDWAHNFRDEKITNEVQVITFLLERTTIPVPRLLSWGLTADSPHHFGPFIISDFVDGIHLSDILKDPADKKCLYLNPNIDRQILDDVFEQIAGILLQLFQLDFPAIGAISKDSTSNTWSVTGRPLTYSMNELATTAFFPVDKFATGPFESASTYFRFLSHQHITHLWTQRNLCTNPKEAQKQYTARHLFALLTEKYSINDHGPFRLFCDDFRPQNILVDPKTLRITAILDLEFTNAMPSQDASESPWWLLLAGPDSYLLRGRSIEEFLAAYEPRLEQFLEAMGRVERKRGLHHGEKSLSALMRESWATRRFWFNYASRKPFDLDQFFMSRLNEGGAGIELLDEEVCGGLEPFVREKMEQVRAYDNDCRLLL</sequence>
<proteinExistence type="predicted"/>
<accession>A0ACA9TZF2</accession>
<reference evidence="1" key="1">
    <citation type="submission" date="2020-04" db="EMBL/GenBank/DDBJ databases">
        <authorList>
            <person name="Broberg M."/>
        </authorList>
    </citation>
    <scope>NUCLEOTIDE SEQUENCE</scope>
</reference>
<evidence type="ECO:0000313" key="2">
    <source>
        <dbReference type="Proteomes" id="UP000836387"/>
    </source>
</evidence>
<organism evidence="1 2">
    <name type="scientific">Clonostachys rosea f. rosea IK726</name>
    <dbReference type="NCBI Taxonomy" id="1349383"/>
    <lineage>
        <taxon>Eukaryota</taxon>
        <taxon>Fungi</taxon>
        <taxon>Dikarya</taxon>
        <taxon>Ascomycota</taxon>
        <taxon>Pezizomycotina</taxon>
        <taxon>Sordariomycetes</taxon>
        <taxon>Hypocreomycetidae</taxon>
        <taxon>Hypocreales</taxon>
        <taxon>Bionectriaceae</taxon>
        <taxon>Clonostachys</taxon>
    </lineage>
</organism>
<evidence type="ECO:0000313" key="1">
    <source>
        <dbReference type="EMBL" id="CAG9946335.1"/>
    </source>
</evidence>
<name>A0ACA9TZF2_BIOOC</name>
<keyword evidence="2" id="KW-1185">Reference proteome</keyword>
<comment type="caution">
    <text evidence="1">The sequence shown here is derived from an EMBL/GenBank/DDBJ whole genome shotgun (WGS) entry which is preliminary data.</text>
</comment>
<dbReference type="Proteomes" id="UP000836387">
    <property type="component" value="Unassembled WGS sequence"/>
</dbReference>
<protein>
    <submittedName>
        <fullName evidence="1">Uncharacterized protein</fullName>
    </submittedName>
</protein>
<dbReference type="EMBL" id="CADEHS020000010">
    <property type="protein sequence ID" value="CAG9946335.1"/>
    <property type="molecule type" value="Genomic_DNA"/>
</dbReference>
<gene>
    <name evidence="1" type="ORF">CRV2_00005217</name>
</gene>
<reference evidence="1" key="2">
    <citation type="submission" date="2021-10" db="EMBL/GenBank/DDBJ databases">
        <authorList>
            <person name="Piombo E."/>
        </authorList>
    </citation>
    <scope>NUCLEOTIDE SEQUENCE</scope>
</reference>